<dbReference type="Pfam" id="PF14577">
    <property type="entry name" value="SEO_C"/>
    <property type="match status" value="1"/>
</dbReference>
<evidence type="ECO:0000259" key="1">
    <source>
        <dbReference type="Pfam" id="PF14576"/>
    </source>
</evidence>
<dbReference type="InterPro" id="IPR027944">
    <property type="entry name" value="SEO_C"/>
</dbReference>
<keyword evidence="4" id="KW-1185">Reference proteome</keyword>
<reference evidence="4" key="1">
    <citation type="submission" date="2024-07" db="EMBL/GenBank/DDBJ databases">
        <title>Two chromosome-level genome assemblies of Korean endemic species Abeliophyllum distichum and Forsythia ovata (Oleaceae).</title>
        <authorList>
            <person name="Jang H."/>
        </authorList>
    </citation>
    <scope>NUCLEOTIDE SEQUENCE [LARGE SCALE GENOMIC DNA]</scope>
</reference>
<protein>
    <submittedName>
        <fullName evidence="3">Protein SIEVE ELEMENT OCCLUSION B</fullName>
    </submittedName>
</protein>
<evidence type="ECO:0000313" key="3">
    <source>
        <dbReference type="EMBL" id="KAL2519625.1"/>
    </source>
</evidence>
<dbReference type="InterPro" id="IPR027942">
    <property type="entry name" value="SEO_N"/>
</dbReference>
<feature type="domain" description="Sieve element occlusion C-terminal" evidence="2">
    <location>
        <begin position="584"/>
        <end position="818"/>
    </location>
</feature>
<accession>A0ABD1U3R8</accession>
<name>A0ABD1U3R8_9LAMI</name>
<dbReference type="Proteomes" id="UP001604336">
    <property type="component" value="Unassembled WGS sequence"/>
</dbReference>
<dbReference type="PANTHER" id="PTHR33232">
    <property type="entry name" value="PROTEIN SIEVE ELEMENT OCCLUSION B-LIKE"/>
    <property type="match status" value="1"/>
</dbReference>
<dbReference type="InterPro" id="IPR039299">
    <property type="entry name" value="SEOA"/>
</dbReference>
<comment type="caution">
    <text evidence="3">The sequence shown here is derived from an EMBL/GenBank/DDBJ whole genome shotgun (WGS) entry which is preliminary data.</text>
</comment>
<feature type="domain" description="Sieve element occlusion N-terminal" evidence="1">
    <location>
        <begin position="127"/>
        <end position="423"/>
    </location>
</feature>
<evidence type="ECO:0000259" key="2">
    <source>
        <dbReference type="Pfam" id="PF14577"/>
    </source>
</evidence>
<gene>
    <name evidence="3" type="ORF">Adt_15872</name>
</gene>
<sequence>MTLHRRSTRRRLPEVEEVIARGVRGLNSKPRPGCRPQWKQEMAGREFVQARPKPQMSDKLSNPKLTTTALGTQPQSFLNGHENLEPIHDDLDQGHTGHTGKDLIASAMPLQTSRGRLTKGDRHFSTDDTGLKNKILATHALEYEDLDVKPVLSIIEDILLLGKPLDTTIQGAQVPAHSESHEKSFQSESYEKSFRSAYNDSEIVKMLAYPINKISCEIICKCSAGEEAQSIAVSLLKSLSHYGWDAKVVITFAAFAVSYGEFWLVEHLRTKNQLAKHVAALKDLPETMEQQEVMKKQFTDVVKLLGTVLIATHIIIKFKELPSQYITWDSPEMVNATAHIPTTVYWIIRSILACASILLNLVGGGHEYITTTSVSWDILGLENKLSHMADHLQRELEKCNELIEKKKRNDAFAALKKLFETSHIDNMKILRAIIPAREDQRPIFDGTRKINEGLEVLRMKYVLLLISDLDLPQEELHILHLIYNQQIMRHEYEVLWLPIIDHATSMSPTQESLFLELRKSMPWYSVEHPSLVDPVAIRYIREIWNFTHMPMVVVLDPQGRVSNVNALPVMWIWGSPAFPFTKQRELALWAESSWNIVLLADSIDPRITEWIKDNKFICLYGGEDIEWIRKFTAAVRTIATALHLPLEMIYVGKSNPKEKVRRCHEIIDRDQLSHTFPLRDYYDYVWFFWVRLGSMWNSKLQHGMTVETDKIMQEIMNMLTYDGSEQGWAVFSRGQYEMTRGKGDILLTVLANYDKWGYKVDHPEKFVPVLEEEIAGVHPEHHCNRLILPGSTGYIPERVVCSECGRIMDKFVMYRCCTD</sequence>
<proteinExistence type="predicted"/>
<dbReference type="EMBL" id="JBFOLK010000004">
    <property type="protein sequence ID" value="KAL2519625.1"/>
    <property type="molecule type" value="Genomic_DNA"/>
</dbReference>
<dbReference type="Pfam" id="PF14576">
    <property type="entry name" value="SEO_N"/>
    <property type="match status" value="1"/>
</dbReference>
<dbReference type="AlphaFoldDB" id="A0ABD1U3R8"/>
<dbReference type="PANTHER" id="PTHR33232:SF20">
    <property type="entry name" value="PROTEIN SIEVE ELEMENT OCCLUSION B-LIKE"/>
    <property type="match status" value="1"/>
</dbReference>
<organism evidence="3 4">
    <name type="scientific">Abeliophyllum distichum</name>
    <dbReference type="NCBI Taxonomy" id="126358"/>
    <lineage>
        <taxon>Eukaryota</taxon>
        <taxon>Viridiplantae</taxon>
        <taxon>Streptophyta</taxon>
        <taxon>Embryophyta</taxon>
        <taxon>Tracheophyta</taxon>
        <taxon>Spermatophyta</taxon>
        <taxon>Magnoliopsida</taxon>
        <taxon>eudicotyledons</taxon>
        <taxon>Gunneridae</taxon>
        <taxon>Pentapetalae</taxon>
        <taxon>asterids</taxon>
        <taxon>lamiids</taxon>
        <taxon>Lamiales</taxon>
        <taxon>Oleaceae</taxon>
        <taxon>Forsythieae</taxon>
        <taxon>Abeliophyllum</taxon>
    </lineage>
</organism>
<evidence type="ECO:0000313" key="4">
    <source>
        <dbReference type="Proteomes" id="UP001604336"/>
    </source>
</evidence>